<dbReference type="Pfam" id="PF00085">
    <property type="entry name" value="Thioredoxin"/>
    <property type="match status" value="1"/>
</dbReference>
<dbReference type="InterPro" id="IPR036249">
    <property type="entry name" value="Thioredoxin-like_sf"/>
</dbReference>
<gene>
    <name evidence="7" type="ORF">HaLaN_24451</name>
</gene>
<evidence type="ECO:0000256" key="3">
    <source>
        <dbReference type="ARBA" id="ARBA00022737"/>
    </source>
</evidence>
<dbReference type="PANTHER" id="PTHR45815">
    <property type="entry name" value="PROTEIN DISULFIDE-ISOMERASE A6"/>
    <property type="match status" value="1"/>
</dbReference>
<dbReference type="InterPro" id="IPR005788">
    <property type="entry name" value="PDI_thioredoxin-like_dom"/>
</dbReference>
<dbReference type="Proteomes" id="UP000485058">
    <property type="component" value="Unassembled WGS sequence"/>
</dbReference>
<reference evidence="7 8" key="1">
    <citation type="submission" date="2020-02" db="EMBL/GenBank/DDBJ databases">
        <title>Draft genome sequence of Haematococcus lacustris strain NIES-144.</title>
        <authorList>
            <person name="Morimoto D."/>
            <person name="Nakagawa S."/>
            <person name="Yoshida T."/>
            <person name="Sawayama S."/>
        </authorList>
    </citation>
    <scope>NUCLEOTIDE SEQUENCE [LARGE SCALE GENOMIC DNA]</scope>
    <source>
        <strain evidence="7 8">NIES-144</strain>
    </source>
</reference>
<dbReference type="GO" id="GO:0034976">
    <property type="term" value="P:response to endoplasmic reticulum stress"/>
    <property type="evidence" value="ECO:0007669"/>
    <property type="project" value="TreeGrafter"/>
</dbReference>
<dbReference type="PROSITE" id="PS00194">
    <property type="entry name" value="THIOREDOXIN_1"/>
    <property type="match status" value="1"/>
</dbReference>
<evidence type="ECO:0000313" key="7">
    <source>
        <dbReference type="EMBL" id="GFH26319.1"/>
    </source>
</evidence>
<dbReference type="InterPro" id="IPR017937">
    <property type="entry name" value="Thioredoxin_CS"/>
</dbReference>
<evidence type="ECO:0000313" key="8">
    <source>
        <dbReference type="Proteomes" id="UP000485058"/>
    </source>
</evidence>
<evidence type="ECO:0000256" key="2">
    <source>
        <dbReference type="ARBA" id="ARBA00022729"/>
    </source>
</evidence>
<comment type="similarity">
    <text evidence="1 5">Belongs to the protein disulfide isomerase family.</text>
</comment>
<evidence type="ECO:0000259" key="6">
    <source>
        <dbReference type="PROSITE" id="PS51352"/>
    </source>
</evidence>
<comment type="caution">
    <text evidence="7">The sequence shown here is derived from an EMBL/GenBank/DDBJ whole genome shotgun (WGS) entry which is preliminary data.</text>
</comment>
<keyword evidence="8" id="KW-1185">Reference proteome</keyword>
<proteinExistence type="inferred from homology"/>
<accession>A0A6A0A1E2</accession>
<dbReference type="PRINTS" id="PR00421">
    <property type="entry name" value="THIOREDOXIN"/>
</dbReference>
<feature type="domain" description="Thioredoxin" evidence="6">
    <location>
        <begin position="34"/>
        <end position="159"/>
    </location>
</feature>
<evidence type="ECO:0000256" key="5">
    <source>
        <dbReference type="RuleBase" id="RU004208"/>
    </source>
</evidence>
<keyword evidence="3" id="KW-0677">Repeat</keyword>
<name>A0A6A0A1E2_HAELA</name>
<dbReference type="AlphaFoldDB" id="A0A6A0A1E2"/>
<dbReference type="GO" id="GO:0015035">
    <property type="term" value="F:protein-disulfide reductase activity"/>
    <property type="evidence" value="ECO:0007669"/>
    <property type="project" value="TreeGrafter"/>
</dbReference>
<sequence>MGAPGVFLPVDLKVRRRPAVLSAMVPAHGLVLPTLLLLAARAAALPYSASSPVVSLDPSNLKAKLKSGPALVEFYAPWCGHCKALTPEWEKAAKAMKGSVTVAAVDADAHKELAQEYGIQGFPTIKFMYLEGDKVKATDYQGGRTAKDFIQYAFDKAKSLALKRIGEKAGGGGGSSGKGSKAGSAGPGAGADAAFYRWVGVWGPCCCS</sequence>
<organism evidence="7 8">
    <name type="scientific">Haematococcus lacustris</name>
    <name type="common">Green alga</name>
    <name type="synonym">Haematococcus pluvialis</name>
    <dbReference type="NCBI Taxonomy" id="44745"/>
    <lineage>
        <taxon>Eukaryota</taxon>
        <taxon>Viridiplantae</taxon>
        <taxon>Chlorophyta</taxon>
        <taxon>core chlorophytes</taxon>
        <taxon>Chlorophyceae</taxon>
        <taxon>CS clade</taxon>
        <taxon>Chlamydomonadales</taxon>
        <taxon>Haematococcaceae</taxon>
        <taxon>Haematococcus</taxon>
    </lineage>
</organism>
<dbReference type="Gene3D" id="3.40.30.10">
    <property type="entry name" value="Glutaredoxin"/>
    <property type="match status" value="1"/>
</dbReference>
<dbReference type="NCBIfam" id="TIGR01126">
    <property type="entry name" value="pdi_dom"/>
    <property type="match status" value="1"/>
</dbReference>
<protein>
    <recommendedName>
        <fullName evidence="6">Thioredoxin domain-containing protein</fullName>
    </recommendedName>
</protein>
<dbReference type="EMBL" id="BLLF01003092">
    <property type="protein sequence ID" value="GFH26319.1"/>
    <property type="molecule type" value="Genomic_DNA"/>
</dbReference>
<evidence type="ECO:0000256" key="4">
    <source>
        <dbReference type="ARBA" id="ARBA00022824"/>
    </source>
</evidence>
<dbReference type="PROSITE" id="PS51352">
    <property type="entry name" value="THIOREDOXIN_2"/>
    <property type="match status" value="1"/>
</dbReference>
<dbReference type="GO" id="GO:0003756">
    <property type="term" value="F:protein disulfide isomerase activity"/>
    <property type="evidence" value="ECO:0007669"/>
    <property type="project" value="InterPro"/>
</dbReference>
<dbReference type="GO" id="GO:0005788">
    <property type="term" value="C:endoplasmic reticulum lumen"/>
    <property type="evidence" value="ECO:0007669"/>
    <property type="project" value="TreeGrafter"/>
</dbReference>
<evidence type="ECO:0000256" key="1">
    <source>
        <dbReference type="ARBA" id="ARBA00006347"/>
    </source>
</evidence>
<dbReference type="InterPro" id="IPR013766">
    <property type="entry name" value="Thioredoxin_domain"/>
</dbReference>
<keyword evidence="2" id="KW-0732">Signal</keyword>
<dbReference type="SUPFAM" id="SSF52833">
    <property type="entry name" value="Thioredoxin-like"/>
    <property type="match status" value="1"/>
</dbReference>
<keyword evidence="4" id="KW-0256">Endoplasmic reticulum</keyword>
<dbReference type="PANTHER" id="PTHR45815:SF3">
    <property type="entry name" value="PROTEIN DISULFIDE-ISOMERASE A6"/>
    <property type="match status" value="1"/>
</dbReference>